<feature type="domain" description="C2H2-type" evidence="7">
    <location>
        <begin position="646"/>
        <end position="673"/>
    </location>
</feature>
<dbReference type="EMBL" id="MCOG01000257">
    <property type="protein sequence ID" value="ORY21867.1"/>
    <property type="molecule type" value="Genomic_DNA"/>
</dbReference>
<dbReference type="InterPro" id="IPR036236">
    <property type="entry name" value="Znf_C2H2_sf"/>
</dbReference>
<proteinExistence type="predicted"/>
<feature type="domain" description="C2H2-type" evidence="7">
    <location>
        <begin position="616"/>
        <end position="645"/>
    </location>
</feature>
<evidence type="ECO:0000256" key="3">
    <source>
        <dbReference type="ARBA" id="ARBA00022771"/>
    </source>
</evidence>
<feature type="compositionally biased region" description="Low complexity" evidence="6">
    <location>
        <begin position="487"/>
        <end position="498"/>
    </location>
</feature>
<dbReference type="Gene3D" id="3.30.160.60">
    <property type="entry name" value="Classic Zinc Finger"/>
    <property type="match status" value="3"/>
</dbReference>
<evidence type="ECO:0000259" key="7">
    <source>
        <dbReference type="PROSITE" id="PS50157"/>
    </source>
</evidence>
<evidence type="ECO:0000256" key="2">
    <source>
        <dbReference type="ARBA" id="ARBA00022737"/>
    </source>
</evidence>
<name>A0A1Y2AI51_9FUNG</name>
<evidence type="ECO:0000256" key="5">
    <source>
        <dbReference type="PROSITE-ProRule" id="PRU00042"/>
    </source>
</evidence>
<reference evidence="8 9" key="1">
    <citation type="submission" date="2016-08" db="EMBL/GenBank/DDBJ databases">
        <title>A Parts List for Fungal Cellulosomes Revealed by Comparative Genomics.</title>
        <authorList>
            <consortium name="DOE Joint Genome Institute"/>
            <person name="Haitjema C.H."/>
            <person name="Gilmore S.P."/>
            <person name="Henske J.K."/>
            <person name="Solomon K.V."/>
            <person name="De Groot R."/>
            <person name="Kuo A."/>
            <person name="Mondo S.J."/>
            <person name="Salamov A.A."/>
            <person name="Labutti K."/>
            <person name="Zhao Z."/>
            <person name="Chiniquy J."/>
            <person name="Barry K."/>
            <person name="Brewer H.M."/>
            <person name="Purvine S.O."/>
            <person name="Wright A.T."/>
            <person name="Boxma B."/>
            <person name="Van Alen T."/>
            <person name="Hackstein J.H."/>
            <person name="Baker S.E."/>
            <person name="Grigoriev I.V."/>
            <person name="O'Malley M.A."/>
        </authorList>
    </citation>
    <scope>NUCLEOTIDE SEQUENCE [LARGE SCALE GENOMIC DNA]</scope>
    <source>
        <strain evidence="8 9">G1</strain>
    </source>
</reference>
<dbReference type="AlphaFoldDB" id="A0A1Y2AI51"/>
<sequence length="717" mass="80955">MDVMDEMSMNNNFNEMLGVSNQNNGFPIDTNFVSESDSITDIFLKNSKMQNSNVNINVFKNANSKYELQVFNGLPLNTINEDILNSRNSLCSSPDLIKMAYLNSNAVIPESKVIDVPRVNFQSLDYYPSVNDFTEEYYPSVNNHYNNIYSIPKYRKLSNSYNNVDFNVNMLLENDEIDAMAKNFINPEVLMNNESNYLPSLINSPVPSQNEGTQINTTVSSENMVKEELMTNNGTSTSEPFHFTLPYNANVMQTFQFNPNFNNNTTNVYYSTNSVPYQNNIPQLVSSPLNSTKLLTIKEEPTQIGQEIPSNDMIQTVPSQIQIPSQNYINNTIANTSINPIYNTVQTNYQPKMVSMESICPQMETFNQPIMTTSQNIVMGTSNYQMNTVNAISSQTSTGSSLTFVPFTVPSQSLSISSEDFLDQESLKQRKILTPTRKLNKINANSNLYANYMKANQNKIETGDKKEILSSVSSKQNVNASLIQNDSQESVSSSVSSELKPIKKHSLESSEKEENIKYYSVSTANKNDNLMKIQNIENKTVKSEENSKDTKKIEEDITIKTSFGATVSTKALINGLNANPTSTTSTETKTATTKAGKVTKKRKSTKKEKPPKPEFYPCTYLGCGKVFNKPYNLKSHIKIHTNERPYKCQYCKARFTRGHDLNRHTRLHTGVKPFECQKCKKRFSRSDALSRHIKVEACLDTNQNKNTKKTQTQTKNA</sequence>
<dbReference type="SMART" id="SM00355">
    <property type="entry name" value="ZnF_C2H2"/>
    <property type="match status" value="3"/>
</dbReference>
<dbReference type="Pfam" id="PF00096">
    <property type="entry name" value="zf-C2H2"/>
    <property type="match status" value="3"/>
</dbReference>
<dbReference type="FunFam" id="3.30.160.60:FF:000624">
    <property type="entry name" value="zinc finger protein 697"/>
    <property type="match status" value="1"/>
</dbReference>
<comment type="caution">
    <text evidence="8">The sequence shown here is derived from an EMBL/GenBank/DDBJ whole genome shotgun (WGS) entry which is preliminary data.</text>
</comment>
<dbReference type="InterPro" id="IPR013087">
    <property type="entry name" value="Znf_C2H2_type"/>
</dbReference>
<keyword evidence="3 5" id="KW-0863">Zinc-finger</keyword>
<feature type="region of interest" description="Disordered" evidence="6">
    <location>
        <begin position="580"/>
        <end position="611"/>
    </location>
</feature>
<evidence type="ECO:0000313" key="9">
    <source>
        <dbReference type="Proteomes" id="UP000193920"/>
    </source>
</evidence>
<organism evidence="8 9">
    <name type="scientific">Neocallimastix californiae</name>
    <dbReference type="NCBI Taxonomy" id="1754190"/>
    <lineage>
        <taxon>Eukaryota</taxon>
        <taxon>Fungi</taxon>
        <taxon>Fungi incertae sedis</taxon>
        <taxon>Chytridiomycota</taxon>
        <taxon>Chytridiomycota incertae sedis</taxon>
        <taxon>Neocallimastigomycetes</taxon>
        <taxon>Neocallimastigales</taxon>
        <taxon>Neocallimastigaceae</taxon>
        <taxon>Neocallimastix</taxon>
    </lineage>
</organism>
<keyword evidence="4" id="KW-0862">Zinc</keyword>
<protein>
    <recommendedName>
        <fullName evidence="7">C2H2-type domain-containing protein</fullName>
    </recommendedName>
</protein>
<keyword evidence="1" id="KW-0479">Metal-binding</keyword>
<keyword evidence="9" id="KW-1185">Reference proteome</keyword>
<dbReference type="PANTHER" id="PTHR23235:SF120">
    <property type="entry name" value="KRUPPEL-LIKE FACTOR 15"/>
    <property type="match status" value="1"/>
</dbReference>
<gene>
    <name evidence="8" type="ORF">LY90DRAFT_463169</name>
</gene>
<feature type="region of interest" description="Disordered" evidence="6">
    <location>
        <begin position="483"/>
        <end position="503"/>
    </location>
</feature>
<dbReference type="OrthoDB" id="8117402at2759"/>
<evidence type="ECO:0000313" key="8">
    <source>
        <dbReference type="EMBL" id="ORY21867.1"/>
    </source>
</evidence>
<evidence type="ECO:0000256" key="1">
    <source>
        <dbReference type="ARBA" id="ARBA00022723"/>
    </source>
</evidence>
<dbReference type="PROSITE" id="PS00028">
    <property type="entry name" value="ZINC_FINGER_C2H2_1"/>
    <property type="match status" value="2"/>
</dbReference>
<dbReference type="GO" id="GO:0000981">
    <property type="term" value="F:DNA-binding transcription factor activity, RNA polymerase II-specific"/>
    <property type="evidence" value="ECO:0007669"/>
    <property type="project" value="TreeGrafter"/>
</dbReference>
<feature type="compositionally biased region" description="Basic residues" evidence="6">
    <location>
        <begin position="597"/>
        <end position="606"/>
    </location>
</feature>
<keyword evidence="2" id="KW-0677">Repeat</keyword>
<evidence type="ECO:0000256" key="6">
    <source>
        <dbReference type="SAM" id="MobiDB-lite"/>
    </source>
</evidence>
<dbReference type="GO" id="GO:0000978">
    <property type="term" value="F:RNA polymerase II cis-regulatory region sequence-specific DNA binding"/>
    <property type="evidence" value="ECO:0007669"/>
    <property type="project" value="TreeGrafter"/>
</dbReference>
<dbReference type="FunFam" id="3.30.160.60:FF:000110">
    <property type="entry name" value="Zinc finger protein-like"/>
    <property type="match status" value="1"/>
</dbReference>
<dbReference type="GO" id="GO:0008270">
    <property type="term" value="F:zinc ion binding"/>
    <property type="evidence" value="ECO:0007669"/>
    <property type="project" value="UniProtKB-KW"/>
</dbReference>
<dbReference type="Proteomes" id="UP000193920">
    <property type="component" value="Unassembled WGS sequence"/>
</dbReference>
<dbReference type="STRING" id="1754190.A0A1Y2AI51"/>
<feature type="compositionally biased region" description="Low complexity" evidence="6">
    <location>
        <begin position="581"/>
        <end position="596"/>
    </location>
</feature>
<evidence type="ECO:0000256" key="4">
    <source>
        <dbReference type="ARBA" id="ARBA00022833"/>
    </source>
</evidence>
<accession>A0A1Y2AI51</accession>
<dbReference type="SUPFAM" id="SSF57667">
    <property type="entry name" value="beta-beta-alpha zinc fingers"/>
    <property type="match status" value="2"/>
</dbReference>
<dbReference type="PANTHER" id="PTHR23235">
    <property type="entry name" value="KRUEPPEL-LIKE TRANSCRIPTION FACTOR"/>
    <property type="match status" value="1"/>
</dbReference>
<dbReference type="PROSITE" id="PS50157">
    <property type="entry name" value="ZINC_FINGER_C2H2_2"/>
    <property type="match status" value="3"/>
</dbReference>
<feature type="domain" description="C2H2-type" evidence="7">
    <location>
        <begin position="674"/>
        <end position="705"/>
    </location>
</feature>
<dbReference type="FunFam" id="3.30.160.60:FF:000125">
    <property type="entry name" value="Putative zinc finger protein 143"/>
    <property type="match status" value="1"/>
</dbReference>